<comment type="caution">
    <text evidence="2">The sequence shown here is derived from an EMBL/GenBank/DDBJ whole genome shotgun (WGS) entry which is preliminary data.</text>
</comment>
<protein>
    <submittedName>
        <fullName evidence="2">Uncharacterized protein</fullName>
    </submittedName>
</protein>
<sequence length="405" mass="45741">MSRFSIRRFPVAYDYAPAPPLKMDLTPMRIRGKKRKPGAIVQPQSSALSSTSLVKRQRTSISRQGKLKKQAIAAMPTLQGLPQELLEMVFLYSMNINLPRASPDLGRKLSSTAICIEFVMRSFFHTVDHKANITSRTDTSDPKLQSELLACKFFTWSFFLNYVNKAHDALVKLRGKIKANEGVLDQDAGAFEGLWPFKFMKIRYLSFAEGFLIPEKLLHGFQTDDKVNLLYVLVSFGGEIDWQGSMAGENAIQGLKQAVLDGNERAVAALSVLVGTAKRLSTDTIRHAVVQGGCDVKTLRHLLFNAQILYSNTPREILNFHDPQVWQWAQHNGEKGKLLTGLLKKAENFSLEFYMLPGETDWAKIVPFPYSGPKFDAWASFDSVMREILTRLYSNHGRRITHGRR</sequence>
<feature type="region of interest" description="Disordered" evidence="1">
    <location>
        <begin position="34"/>
        <end position="55"/>
    </location>
</feature>
<dbReference type="OrthoDB" id="1875589at2759"/>
<accession>A0A9P4RD65</accession>
<evidence type="ECO:0000256" key="1">
    <source>
        <dbReference type="SAM" id="MobiDB-lite"/>
    </source>
</evidence>
<reference evidence="2" key="1">
    <citation type="journal article" date="2020" name="Stud. Mycol.">
        <title>101 Dothideomycetes genomes: a test case for predicting lifestyles and emergence of pathogens.</title>
        <authorList>
            <person name="Haridas S."/>
            <person name="Albert R."/>
            <person name="Binder M."/>
            <person name="Bloem J."/>
            <person name="Labutti K."/>
            <person name="Salamov A."/>
            <person name="Andreopoulos B."/>
            <person name="Baker S."/>
            <person name="Barry K."/>
            <person name="Bills G."/>
            <person name="Bluhm B."/>
            <person name="Cannon C."/>
            <person name="Castanera R."/>
            <person name="Culley D."/>
            <person name="Daum C."/>
            <person name="Ezra D."/>
            <person name="Gonzalez J."/>
            <person name="Henrissat B."/>
            <person name="Kuo A."/>
            <person name="Liang C."/>
            <person name="Lipzen A."/>
            <person name="Lutzoni F."/>
            <person name="Magnuson J."/>
            <person name="Mondo S."/>
            <person name="Nolan M."/>
            <person name="Ohm R."/>
            <person name="Pangilinan J."/>
            <person name="Park H.-J."/>
            <person name="Ramirez L."/>
            <person name="Alfaro M."/>
            <person name="Sun H."/>
            <person name="Tritt A."/>
            <person name="Yoshinaga Y."/>
            <person name="Zwiers L.-H."/>
            <person name="Turgeon B."/>
            <person name="Goodwin S."/>
            <person name="Spatafora J."/>
            <person name="Crous P."/>
            <person name="Grigoriev I."/>
        </authorList>
    </citation>
    <scope>NUCLEOTIDE SEQUENCE</scope>
    <source>
        <strain evidence="2">CBS 125425</strain>
    </source>
</reference>
<name>A0A9P4RD65_9PLEO</name>
<proteinExistence type="predicted"/>
<keyword evidence="3" id="KW-1185">Reference proteome</keyword>
<feature type="compositionally biased region" description="Polar residues" evidence="1">
    <location>
        <begin position="42"/>
        <end position="55"/>
    </location>
</feature>
<dbReference type="AlphaFoldDB" id="A0A9P4RD65"/>
<evidence type="ECO:0000313" key="3">
    <source>
        <dbReference type="Proteomes" id="UP000799444"/>
    </source>
</evidence>
<dbReference type="EMBL" id="ML996098">
    <property type="protein sequence ID" value="KAF2741199.1"/>
    <property type="molecule type" value="Genomic_DNA"/>
</dbReference>
<dbReference type="Proteomes" id="UP000799444">
    <property type="component" value="Unassembled WGS sequence"/>
</dbReference>
<gene>
    <name evidence="2" type="ORF">EJ04DRAFT_117122</name>
</gene>
<evidence type="ECO:0000313" key="2">
    <source>
        <dbReference type="EMBL" id="KAF2741199.1"/>
    </source>
</evidence>
<organism evidence="2 3">
    <name type="scientific">Polyplosphaeria fusca</name>
    <dbReference type="NCBI Taxonomy" id="682080"/>
    <lineage>
        <taxon>Eukaryota</taxon>
        <taxon>Fungi</taxon>
        <taxon>Dikarya</taxon>
        <taxon>Ascomycota</taxon>
        <taxon>Pezizomycotina</taxon>
        <taxon>Dothideomycetes</taxon>
        <taxon>Pleosporomycetidae</taxon>
        <taxon>Pleosporales</taxon>
        <taxon>Tetraplosphaeriaceae</taxon>
        <taxon>Polyplosphaeria</taxon>
    </lineage>
</organism>